<reference evidence="1" key="1">
    <citation type="submission" date="2023-07" db="EMBL/GenBank/DDBJ databases">
        <title>draft genome sequence of fig (Ficus carica).</title>
        <authorList>
            <person name="Takahashi T."/>
            <person name="Nishimura K."/>
        </authorList>
    </citation>
    <scope>NUCLEOTIDE SEQUENCE</scope>
</reference>
<protein>
    <submittedName>
        <fullName evidence="1">Uncharacterized protein</fullName>
    </submittedName>
</protein>
<dbReference type="AlphaFoldDB" id="A0AA88APR1"/>
<organism evidence="1 2">
    <name type="scientific">Ficus carica</name>
    <name type="common">Common fig</name>
    <dbReference type="NCBI Taxonomy" id="3494"/>
    <lineage>
        <taxon>Eukaryota</taxon>
        <taxon>Viridiplantae</taxon>
        <taxon>Streptophyta</taxon>
        <taxon>Embryophyta</taxon>
        <taxon>Tracheophyta</taxon>
        <taxon>Spermatophyta</taxon>
        <taxon>Magnoliopsida</taxon>
        <taxon>eudicotyledons</taxon>
        <taxon>Gunneridae</taxon>
        <taxon>Pentapetalae</taxon>
        <taxon>rosids</taxon>
        <taxon>fabids</taxon>
        <taxon>Rosales</taxon>
        <taxon>Moraceae</taxon>
        <taxon>Ficeae</taxon>
        <taxon>Ficus</taxon>
    </lineage>
</organism>
<dbReference type="EMBL" id="BTGU01000062">
    <property type="protein sequence ID" value="GMN56205.1"/>
    <property type="molecule type" value="Genomic_DNA"/>
</dbReference>
<accession>A0AA88APR1</accession>
<name>A0AA88APR1_FICCA</name>
<gene>
    <name evidence="1" type="ORF">TIFTF001_025311</name>
</gene>
<sequence length="138" mass="15613">MGNAKHTDSQVNRFTLESITTRHDSYSNFPHTFQSTMTMHAGHSPQHDAISRTYEDPITTRLQSTAQLMTPPVAATSMIQPRSNQSIFQQSTLTHMRLDVDYSNSIAFANGEIFLRGDAITRPNLMSISMFMEEEDRS</sequence>
<evidence type="ECO:0000313" key="2">
    <source>
        <dbReference type="Proteomes" id="UP001187192"/>
    </source>
</evidence>
<proteinExistence type="predicted"/>
<evidence type="ECO:0000313" key="1">
    <source>
        <dbReference type="EMBL" id="GMN56205.1"/>
    </source>
</evidence>
<keyword evidence="2" id="KW-1185">Reference proteome</keyword>
<dbReference type="Proteomes" id="UP001187192">
    <property type="component" value="Unassembled WGS sequence"/>
</dbReference>
<comment type="caution">
    <text evidence="1">The sequence shown here is derived from an EMBL/GenBank/DDBJ whole genome shotgun (WGS) entry which is preliminary data.</text>
</comment>